<evidence type="ECO:0000313" key="3">
    <source>
        <dbReference type="Proteomes" id="UP000183685"/>
    </source>
</evidence>
<keyword evidence="1" id="KW-0732">Signal</keyword>
<accession>A0A1G7AXE6</accession>
<organism evidence="2 3">
    <name type="scientific">Kordiimonas lacus</name>
    <dbReference type="NCBI Taxonomy" id="637679"/>
    <lineage>
        <taxon>Bacteria</taxon>
        <taxon>Pseudomonadati</taxon>
        <taxon>Pseudomonadota</taxon>
        <taxon>Alphaproteobacteria</taxon>
        <taxon>Kordiimonadales</taxon>
        <taxon>Kordiimonadaceae</taxon>
        <taxon>Kordiimonas</taxon>
    </lineage>
</organism>
<keyword evidence="3" id="KW-1185">Reference proteome</keyword>
<sequence>MGLTRMVLTFAGISLLVASVARADMKIAVPILSGHFNQQADGRSAGALKAIFDACDTSFTLVSSRWGQHWQDFETDKSFDAVAIVWDSAGVSGFPGDDFIHSRNGVAFLASKGLKIETLADLKGLRVLGFGGAIELFPNLAEALPAFDSYWEAPAGFASRLALVNDDVDVFITDGLIFAIDYMDQVALNGAEYGDANWPRMKFVALFQELGDKLHFRRKADRDRFNGCLKQARETGAIAEATKPYVEPYKEIVGDSVPDY</sequence>
<dbReference type="AlphaFoldDB" id="A0A1G7AXE6"/>
<dbReference type="RefSeq" id="WP_068307246.1">
    <property type="nucleotide sequence ID" value="NZ_FNAK01000005.1"/>
</dbReference>
<gene>
    <name evidence="2" type="ORF">SAMN04488071_2262</name>
</gene>
<protein>
    <recommendedName>
        <fullName evidence="4">ABC-type amino acid transport substrate-binding protein</fullName>
    </recommendedName>
</protein>
<dbReference type="STRING" id="637679.GCA_001550055_03427"/>
<proteinExistence type="predicted"/>
<feature type="chain" id="PRO_5010353686" description="ABC-type amino acid transport substrate-binding protein" evidence="1">
    <location>
        <begin position="24"/>
        <end position="260"/>
    </location>
</feature>
<name>A0A1G7AXE6_9PROT</name>
<feature type="signal peptide" evidence="1">
    <location>
        <begin position="1"/>
        <end position="23"/>
    </location>
</feature>
<reference evidence="2 3" key="1">
    <citation type="submission" date="2016-10" db="EMBL/GenBank/DDBJ databases">
        <authorList>
            <person name="de Groot N.N."/>
        </authorList>
    </citation>
    <scope>NUCLEOTIDE SEQUENCE [LARGE SCALE GENOMIC DNA]</scope>
    <source>
        <strain evidence="2 3">CGMCC 1.9109</strain>
    </source>
</reference>
<dbReference type="SUPFAM" id="SSF53850">
    <property type="entry name" value="Periplasmic binding protein-like II"/>
    <property type="match status" value="1"/>
</dbReference>
<evidence type="ECO:0000313" key="2">
    <source>
        <dbReference type="EMBL" id="SDE19564.1"/>
    </source>
</evidence>
<dbReference type="Proteomes" id="UP000183685">
    <property type="component" value="Unassembled WGS sequence"/>
</dbReference>
<evidence type="ECO:0008006" key="4">
    <source>
        <dbReference type="Google" id="ProtNLM"/>
    </source>
</evidence>
<dbReference type="EMBL" id="FNAK01000005">
    <property type="protein sequence ID" value="SDE19564.1"/>
    <property type="molecule type" value="Genomic_DNA"/>
</dbReference>
<evidence type="ECO:0000256" key="1">
    <source>
        <dbReference type="SAM" id="SignalP"/>
    </source>
</evidence>
<dbReference type="OrthoDB" id="6371790at2"/>